<dbReference type="GO" id="GO:0008171">
    <property type="term" value="F:O-methyltransferase activity"/>
    <property type="evidence" value="ECO:0007669"/>
    <property type="project" value="InterPro"/>
</dbReference>
<sequence>MATYRPGSNTLLKSDSILEYVLDTTVYPREHERLRELRLITQNHPKSFMGSSPDQMQFFSVLLKMIGARNAVEVGVFTGYSLLATALALPDDGKVVAIDVSREYYELGRPVIEDAGVAHKVDFRHGDGLAVLDQLLAGGEGKFDFAYADADKEQYRGYHERLVRLLRVGGVVAYDNTLWGGSVAMPRDTPGSSAYDRVVRDYMVGFNAMVAADDRVEACLLPVADGVTLCRRLNGFMSSPPEEGQLLSLLLNLTGAKNTIEVGVFTGCSVLATALAIPDDGKVVAIDVSREYFDLGLPVIKKAGVAHKVDFREGAAMPILDNLLANEENEGKFDFAFVDADKGNYGEYHERLLRLVRAGGVLAYDNTLWGGSVALEDDSVLEEFDQDIRRSIVAFNAKIAGDPRVEAVQLPVSDGITLCRRLV</sequence>
<reference evidence="6" key="1">
    <citation type="submission" date="2013-06" db="EMBL/GenBank/DDBJ databases">
        <authorList>
            <person name="Zhao Q."/>
        </authorList>
    </citation>
    <scope>NUCLEOTIDE SEQUENCE</scope>
    <source>
        <strain evidence="6">cv. W1943</strain>
    </source>
</reference>
<dbReference type="SUPFAM" id="SSF53335">
    <property type="entry name" value="S-adenosyl-L-methionine-dependent methyltransferases"/>
    <property type="match status" value="2"/>
</dbReference>
<keyword evidence="1" id="KW-0489">Methyltransferase</keyword>
<dbReference type="PANTHER" id="PTHR10509:SF28">
    <property type="entry name" value="CAFFEOYL-COA O-METHYLTRANSFERASE"/>
    <property type="match status" value="1"/>
</dbReference>
<dbReference type="Pfam" id="PF01596">
    <property type="entry name" value="Methyltransf_3"/>
    <property type="match status" value="2"/>
</dbReference>
<evidence type="ECO:0008006" key="7">
    <source>
        <dbReference type="Google" id="ProtNLM"/>
    </source>
</evidence>
<dbReference type="GO" id="GO:0008757">
    <property type="term" value="F:S-adenosylmethionine-dependent methyltransferase activity"/>
    <property type="evidence" value="ECO:0007669"/>
    <property type="project" value="TreeGrafter"/>
</dbReference>
<dbReference type="CDD" id="cd02440">
    <property type="entry name" value="AdoMet_MTases"/>
    <property type="match status" value="2"/>
</dbReference>
<dbReference type="HOGENOM" id="CLU_019076_0_0_1"/>
<dbReference type="PROSITE" id="PS51682">
    <property type="entry name" value="SAM_OMT_I"/>
    <property type="match status" value="2"/>
</dbReference>
<dbReference type="GO" id="GO:0032259">
    <property type="term" value="P:methylation"/>
    <property type="evidence" value="ECO:0007669"/>
    <property type="project" value="UniProtKB-KW"/>
</dbReference>
<evidence type="ECO:0000256" key="4">
    <source>
        <dbReference type="ARBA" id="ARBA00023453"/>
    </source>
</evidence>
<keyword evidence="2" id="KW-0808">Transferase</keyword>
<reference evidence="5" key="2">
    <citation type="submission" date="2015-06" db="UniProtKB">
        <authorList>
            <consortium name="EnsemblPlants"/>
        </authorList>
    </citation>
    <scope>IDENTIFICATION</scope>
</reference>
<dbReference type="Gramene" id="ORUFI08G21580.2">
    <property type="protein sequence ID" value="ORUFI08G21580.2"/>
    <property type="gene ID" value="ORUFI08G21580"/>
</dbReference>
<evidence type="ECO:0000313" key="6">
    <source>
        <dbReference type="Proteomes" id="UP000008022"/>
    </source>
</evidence>
<dbReference type="InterPro" id="IPR002935">
    <property type="entry name" value="SAM_O-MeTrfase"/>
</dbReference>
<dbReference type="InterPro" id="IPR029063">
    <property type="entry name" value="SAM-dependent_MTases_sf"/>
</dbReference>
<dbReference type="PANTHER" id="PTHR10509">
    <property type="entry name" value="O-METHYLTRANSFERASE-RELATED"/>
    <property type="match status" value="1"/>
</dbReference>
<keyword evidence="3" id="KW-0949">S-adenosyl-L-methionine</keyword>
<dbReference type="InterPro" id="IPR050362">
    <property type="entry name" value="Cation-dep_OMT"/>
</dbReference>
<protein>
    <recommendedName>
        <fullName evidence="7">Caffeoyl-CoA O-methyltransferase</fullName>
    </recommendedName>
</protein>
<organism evidence="5 6">
    <name type="scientific">Oryza rufipogon</name>
    <name type="common">Brownbeard rice</name>
    <name type="synonym">Asian wild rice</name>
    <dbReference type="NCBI Taxonomy" id="4529"/>
    <lineage>
        <taxon>Eukaryota</taxon>
        <taxon>Viridiplantae</taxon>
        <taxon>Streptophyta</taxon>
        <taxon>Embryophyta</taxon>
        <taxon>Tracheophyta</taxon>
        <taxon>Spermatophyta</taxon>
        <taxon>Magnoliopsida</taxon>
        <taxon>Liliopsida</taxon>
        <taxon>Poales</taxon>
        <taxon>Poaceae</taxon>
        <taxon>BOP clade</taxon>
        <taxon>Oryzoideae</taxon>
        <taxon>Oryzeae</taxon>
        <taxon>Oryzinae</taxon>
        <taxon>Oryza</taxon>
    </lineage>
</organism>
<evidence type="ECO:0000256" key="1">
    <source>
        <dbReference type="ARBA" id="ARBA00022603"/>
    </source>
</evidence>
<proteinExistence type="inferred from homology"/>
<dbReference type="Gene3D" id="3.40.50.150">
    <property type="entry name" value="Vaccinia Virus protein VP39"/>
    <property type="match status" value="2"/>
</dbReference>
<dbReference type="EnsemblPlants" id="ORUFI08G21580.2">
    <property type="protein sequence ID" value="ORUFI08G21580.2"/>
    <property type="gene ID" value="ORUFI08G21580"/>
</dbReference>
<keyword evidence="6" id="KW-1185">Reference proteome</keyword>
<evidence type="ECO:0000256" key="2">
    <source>
        <dbReference type="ARBA" id="ARBA00022679"/>
    </source>
</evidence>
<accession>A0A0E0QKQ2</accession>
<comment type="similarity">
    <text evidence="4">Belongs to the class I-like SAM-binding methyltransferase superfamily. Cation-dependent O-methyltransferase family.</text>
</comment>
<dbReference type="AlphaFoldDB" id="A0A0E0QKQ2"/>
<dbReference type="Proteomes" id="UP000008022">
    <property type="component" value="Unassembled WGS sequence"/>
</dbReference>
<evidence type="ECO:0000256" key="3">
    <source>
        <dbReference type="ARBA" id="ARBA00022691"/>
    </source>
</evidence>
<evidence type="ECO:0000313" key="5">
    <source>
        <dbReference type="EnsemblPlants" id="ORUFI08G21580.2"/>
    </source>
</evidence>
<name>A0A0E0QKQ2_ORYRU</name>